<name>A0A4Y2GVC7_ARAVE</name>
<dbReference type="EMBL" id="BGPR01001616">
    <property type="protein sequence ID" value="GBM57962.1"/>
    <property type="molecule type" value="Genomic_DNA"/>
</dbReference>
<sequence>MSENCGTHFENQREKPSVTTSAPIFGRKGNSRREIGVDVFESSDQVFMNMTSQLVLQQSSKAGVFFRVLMVDASFLRNGTVIKSSHQAISSSPTI</sequence>
<organism evidence="2 3">
    <name type="scientific">Araneus ventricosus</name>
    <name type="common">Orbweaver spider</name>
    <name type="synonym">Epeira ventricosa</name>
    <dbReference type="NCBI Taxonomy" id="182803"/>
    <lineage>
        <taxon>Eukaryota</taxon>
        <taxon>Metazoa</taxon>
        <taxon>Ecdysozoa</taxon>
        <taxon>Arthropoda</taxon>
        <taxon>Chelicerata</taxon>
        <taxon>Arachnida</taxon>
        <taxon>Araneae</taxon>
        <taxon>Araneomorphae</taxon>
        <taxon>Entelegynae</taxon>
        <taxon>Araneoidea</taxon>
        <taxon>Araneidae</taxon>
        <taxon>Araneus</taxon>
    </lineage>
</organism>
<evidence type="ECO:0000256" key="1">
    <source>
        <dbReference type="SAM" id="MobiDB-lite"/>
    </source>
</evidence>
<accession>A0A4Y2GVC7</accession>
<proteinExistence type="predicted"/>
<feature type="region of interest" description="Disordered" evidence="1">
    <location>
        <begin position="1"/>
        <end position="26"/>
    </location>
</feature>
<evidence type="ECO:0000313" key="3">
    <source>
        <dbReference type="Proteomes" id="UP000499080"/>
    </source>
</evidence>
<gene>
    <name evidence="2" type="ORF">AVEN_72913_1</name>
</gene>
<keyword evidence="3" id="KW-1185">Reference proteome</keyword>
<reference evidence="2 3" key="1">
    <citation type="journal article" date="2019" name="Sci. Rep.">
        <title>Orb-weaving spider Araneus ventricosus genome elucidates the spidroin gene catalogue.</title>
        <authorList>
            <person name="Kono N."/>
            <person name="Nakamura H."/>
            <person name="Ohtoshi R."/>
            <person name="Moran D.A.P."/>
            <person name="Shinohara A."/>
            <person name="Yoshida Y."/>
            <person name="Fujiwara M."/>
            <person name="Mori M."/>
            <person name="Tomita M."/>
            <person name="Arakawa K."/>
        </authorList>
    </citation>
    <scope>NUCLEOTIDE SEQUENCE [LARGE SCALE GENOMIC DNA]</scope>
</reference>
<evidence type="ECO:0000313" key="2">
    <source>
        <dbReference type="EMBL" id="GBM57962.1"/>
    </source>
</evidence>
<dbReference type="Proteomes" id="UP000499080">
    <property type="component" value="Unassembled WGS sequence"/>
</dbReference>
<comment type="caution">
    <text evidence="2">The sequence shown here is derived from an EMBL/GenBank/DDBJ whole genome shotgun (WGS) entry which is preliminary data.</text>
</comment>
<protein>
    <submittedName>
        <fullName evidence="2">Uncharacterized protein</fullName>
    </submittedName>
</protein>
<dbReference type="AlphaFoldDB" id="A0A4Y2GVC7"/>